<evidence type="ECO:0000256" key="1">
    <source>
        <dbReference type="SAM" id="MobiDB-lite"/>
    </source>
</evidence>
<keyword evidence="2" id="KW-1133">Transmembrane helix</keyword>
<feature type="compositionally biased region" description="Low complexity" evidence="1">
    <location>
        <begin position="98"/>
        <end position="159"/>
    </location>
</feature>
<feature type="compositionally biased region" description="Low complexity" evidence="1">
    <location>
        <begin position="58"/>
        <end position="74"/>
    </location>
</feature>
<protein>
    <submittedName>
        <fullName evidence="4">Uncharacterized protein</fullName>
    </submittedName>
</protein>
<gene>
    <name evidence="4" type="ORF">PYM288_LOCUS4561</name>
</gene>
<dbReference type="AlphaFoldDB" id="A0A813SW19"/>
<dbReference type="InterPro" id="IPR042217">
    <property type="entry name" value="T4SS_VirB10/TrbI"/>
</dbReference>
<evidence type="ECO:0000256" key="2">
    <source>
        <dbReference type="SAM" id="Phobius"/>
    </source>
</evidence>
<feature type="chain" id="PRO_5033045026" evidence="3">
    <location>
        <begin position="24"/>
        <end position="364"/>
    </location>
</feature>
<name>A0A813SW19_9BILA</name>
<feature type="transmembrane region" description="Helical" evidence="2">
    <location>
        <begin position="318"/>
        <end position="337"/>
    </location>
</feature>
<accession>A0A813SW19</accession>
<comment type="caution">
    <text evidence="4">The sequence shown here is derived from an EMBL/GenBank/DDBJ whole genome shotgun (WGS) entry which is preliminary data.</text>
</comment>
<keyword evidence="2" id="KW-0812">Transmembrane</keyword>
<keyword evidence="3" id="KW-0732">Signal</keyword>
<proteinExistence type="predicted"/>
<keyword evidence="2" id="KW-0472">Membrane</keyword>
<dbReference type="EMBL" id="CAJNOH010000042">
    <property type="protein sequence ID" value="CAF0800024.1"/>
    <property type="molecule type" value="Genomic_DNA"/>
</dbReference>
<feature type="signal peptide" evidence="3">
    <location>
        <begin position="1"/>
        <end position="23"/>
    </location>
</feature>
<dbReference type="Gene3D" id="2.40.128.260">
    <property type="entry name" value="Type IV secretion system, VirB10/TraB/TrbI"/>
    <property type="match status" value="1"/>
</dbReference>
<dbReference type="Proteomes" id="UP000663854">
    <property type="component" value="Unassembled WGS sequence"/>
</dbReference>
<evidence type="ECO:0000313" key="4">
    <source>
        <dbReference type="EMBL" id="CAF0800024.1"/>
    </source>
</evidence>
<organism evidence="4 5">
    <name type="scientific">Rotaria sordida</name>
    <dbReference type="NCBI Taxonomy" id="392033"/>
    <lineage>
        <taxon>Eukaryota</taxon>
        <taxon>Metazoa</taxon>
        <taxon>Spiralia</taxon>
        <taxon>Gnathifera</taxon>
        <taxon>Rotifera</taxon>
        <taxon>Eurotatoria</taxon>
        <taxon>Bdelloidea</taxon>
        <taxon>Philodinida</taxon>
        <taxon>Philodinidae</taxon>
        <taxon>Rotaria</taxon>
    </lineage>
</organism>
<reference evidence="4" key="1">
    <citation type="submission" date="2021-02" db="EMBL/GenBank/DDBJ databases">
        <authorList>
            <person name="Nowell W R."/>
        </authorList>
    </citation>
    <scope>NUCLEOTIDE SEQUENCE</scope>
</reference>
<evidence type="ECO:0000313" key="5">
    <source>
        <dbReference type="Proteomes" id="UP000663854"/>
    </source>
</evidence>
<evidence type="ECO:0000256" key="3">
    <source>
        <dbReference type="SAM" id="SignalP"/>
    </source>
</evidence>
<feature type="region of interest" description="Disordered" evidence="1">
    <location>
        <begin position="37"/>
        <end position="159"/>
    </location>
</feature>
<sequence length="364" mass="36898">MFSSKAICLAASLMLAISPATTCAVLAADPQLNFKIYSPQDPPAESPSGDVEPKADVPDSSPAATSASAPADPSIFEEESAKPESAKVETPIAAPVKETPVVDTAVTTEPAAETPAAAATETTTQTTTQTTTESTTNSVATEASAETSSETKPTTTAATKDSKVLQGYIRVVPTGTKIPIVMDTAVDSDTSQEGDEFSARTSEDLTIDGSTVVPAGSIIKGRIATLNSPRALNRSGSVALKFDNITTPDNRQIPLVATIVARGGVVHARRGMKDIAIDTGTVALPFVAGLAIGALAGSSNNSTSANGSSSSSGMNKGAAAALGAGIGLAVGIAVLCAKKGKKIEVRPGDELKIELAEELRMPTM</sequence>